<dbReference type="Pfam" id="PF00067">
    <property type="entry name" value="p450"/>
    <property type="match status" value="1"/>
</dbReference>
<evidence type="ECO:0000256" key="4">
    <source>
        <dbReference type="ARBA" id="ARBA00023004"/>
    </source>
</evidence>
<dbReference type="GO" id="GO:0020037">
    <property type="term" value="F:heme binding"/>
    <property type="evidence" value="ECO:0007669"/>
    <property type="project" value="InterPro"/>
</dbReference>
<evidence type="ECO:0000313" key="9">
    <source>
        <dbReference type="Proteomes" id="UP001321749"/>
    </source>
</evidence>
<dbReference type="GO" id="GO:0004497">
    <property type="term" value="F:monooxygenase activity"/>
    <property type="evidence" value="ECO:0007669"/>
    <property type="project" value="UniProtKB-KW"/>
</dbReference>
<keyword evidence="4 6" id="KW-0408">Iron</keyword>
<evidence type="ECO:0000256" key="7">
    <source>
        <dbReference type="RuleBase" id="RU000461"/>
    </source>
</evidence>
<dbReference type="InterPro" id="IPR036396">
    <property type="entry name" value="Cyt_P450_sf"/>
</dbReference>
<dbReference type="PANTHER" id="PTHR47582:SF1">
    <property type="entry name" value="P450, PUTATIVE (EUROFUNG)-RELATED"/>
    <property type="match status" value="1"/>
</dbReference>
<dbReference type="AlphaFoldDB" id="A0AAV9HWI4"/>
<comment type="similarity">
    <text evidence="2 7">Belongs to the cytochrome P450 family.</text>
</comment>
<protein>
    <submittedName>
        <fullName evidence="8">Cytochrome P450</fullName>
    </submittedName>
</protein>
<dbReference type="SUPFAM" id="SSF48264">
    <property type="entry name" value="Cytochrome P450"/>
    <property type="match status" value="1"/>
</dbReference>
<dbReference type="GO" id="GO:0005506">
    <property type="term" value="F:iron ion binding"/>
    <property type="evidence" value="ECO:0007669"/>
    <property type="project" value="InterPro"/>
</dbReference>
<evidence type="ECO:0000313" key="8">
    <source>
        <dbReference type="EMBL" id="KAK4465212.1"/>
    </source>
</evidence>
<keyword evidence="7" id="KW-0560">Oxidoreductase</keyword>
<gene>
    <name evidence="8" type="ORF">QBC42DRAFT_314433</name>
</gene>
<name>A0AAV9HWI4_9PEZI</name>
<accession>A0AAV9HWI4</accession>
<dbReference type="InterPro" id="IPR002403">
    <property type="entry name" value="Cyt_P450_E_grp-IV"/>
</dbReference>
<dbReference type="InterPro" id="IPR053007">
    <property type="entry name" value="CYP450_monoxygenase_sec-met"/>
</dbReference>
<proteinExistence type="inferred from homology"/>
<feature type="binding site" description="axial binding residue" evidence="6">
    <location>
        <position position="434"/>
    </location>
    <ligand>
        <name>heme</name>
        <dbReference type="ChEBI" id="CHEBI:30413"/>
    </ligand>
    <ligandPart>
        <name>Fe</name>
        <dbReference type="ChEBI" id="CHEBI:18248"/>
    </ligandPart>
</feature>
<dbReference type="Gene3D" id="1.10.630.10">
    <property type="entry name" value="Cytochrome P450"/>
    <property type="match status" value="1"/>
</dbReference>
<sequence>MASPFAIAAVVLALIYLALRALINFTQHPDEPPAVLTSIPFLEPIICLLQRRYKIWQDVKNKFNLPIYTLRTPLARIYVVNDTSLIPAVERQNKVLAFSPIEAEAMVHLLEMSDKTNQTLRTNPTGEDGHFITYHHAVRPALAPGPGLDDMNRIMVDTIATSLTNLRQQSSPVVKLFDWVQHEIIMATTDAEFGPYNPFRDPEVERIWLKFESHVPILSLGAFPRVLAREGLEAREFVVSRFLQYFQQGHYRLGSSFLHARFQHGQERGLTLEDAARGEVGAAMAIINNTVAASFWILFHLFSNPGILEECRRELQAGGISTDEDGTQVLDLDHVKFNCPVLVSTLQEVFRYRGIGTLIIRSVLEDHKLSGRYLLKKGAIILMPNSVQHFDPSIWGADVNEFNHRRWLPDPKTGKRRRYNPSAFRIFGSGSTLCPGRHFANNEILAFAALTILQFDLRPKANNGRWEANTNRSFGMGVARVFLMPEKDFDVEFFSRIQDRNQRWRVHLTGSKKAVHTLADEMEAHEKAMHAKADAEAEEKARVRKLSV</sequence>
<keyword evidence="3 6" id="KW-0479">Metal-binding</keyword>
<dbReference type="PANTHER" id="PTHR47582">
    <property type="entry name" value="P450, PUTATIVE (EUROFUNG)-RELATED"/>
    <property type="match status" value="1"/>
</dbReference>
<evidence type="ECO:0000256" key="3">
    <source>
        <dbReference type="ARBA" id="ARBA00022723"/>
    </source>
</evidence>
<reference evidence="8" key="2">
    <citation type="submission" date="2023-06" db="EMBL/GenBank/DDBJ databases">
        <authorList>
            <consortium name="Lawrence Berkeley National Laboratory"/>
            <person name="Mondo S.J."/>
            <person name="Hensen N."/>
            <person name="Bonometti L."/>
            <person name="Westerberg I."/>
            <person name="Brannstrom I.O."/>
            <person name="Guillou S."/>
            <person name="Cros-Aarteil S."/>
            <person name="Calhoun S."/>
            <person name="Haridas S."/>
            <person name="Kuo A."/>
            <person name="Pangilinan J."/>
            <person name="Riley R."/>
            <person name="Labutti K."/>
            <person name="Andreopoulos B."/>
            <person name="Lipzen A."/>
            <person name="Chen C."/>
            <person name="Yanf M."/>
            <person name="Daum C."/>
            <person name="Ng V."/>
            <person name="Clum A."/>
            <person name="Steindorff A."/>
            <person name="Ohm R."/>
            <person name="Martin F."/>
            <person name="Silar P."/>
            <person name="Natvig D."/>
            <person name="Lalanne C."/>
            <person name="Gautier V."/>
            <person name="Ament-Velasquez S.L."/>
            <person name="Kruys A."/>
            <person name="Hutchinson M.I."/>
            <person name="Powell A.J."/>
            <person name="Barry K."/>
            <person name="Miller A.N."/>
            <person name="Grigoriev I.V."/>
            <person name="Debuchy R."/>
            <person name="Gladieux P."/>
            <person name="Thoren M.H."/>
            <person name="Johannesson H."/>
        </authorList>
    </citation>
    <scope>NUCLEOTIDE SEQUENCE</scope>
    <source>
        <strain evidence="8">PSN324</strain>
    </source>
</reference>
<dbReference type="GO" id="GO:0016705">
    <property type="term" value="F:oxidoreductase activity, acting on paired donors, with incorporation or reduction of molecular oxygen"/>
    <property type="evidence" value="ECO:0007669"/>
    <property type="project" value="InterPro"/>
</dbReference>
<comment type="caution">
    <text evidence="8">The sequence shown here is derived from an EMBL/GenBank/DDBJ whole genome shotgun (WGS) entry which is preliminary data.</text>
</comment>
<dbReference type="CDD" id="cd11040">
    <property type="entry name" value="CYP7_CYP8-like"/>
    <property type="match status" value="1"/>
</dbReference>
<dbReference type="EMBL" id="MU864941">
    <property type="protein sequence ID" value="KAK4465212.1"/>
    <property type="molecule type" value="Genomic_DNA"/>
</dbReference>
<dbReference type="PRINTS" id="PR00465">
    <property type="entry name" value="EP450IV"/>
</dbReference>
<keyword evidence="6 7" id="KW-0349">Heme</keyword>
<evidence type="ECO:0000256" key="1">
    <source>
        <dbReference type="ARBA" id="ARBA00001971"/>
    </source>
</evidence>
<dbReference type="Proteomes" id="UP001321749">
    <property type="component" value="Unassembled WGS sequence"/>
</dbReference>
<reference evidence="8" key="1">
    <citation type="journal article" date="2023" name="Mol. Phylogenet. Evol.">
        <title>Genome-scale phylogeny and comparative genomics of the fungal order Sordariales.</title>
        <authorList>
            <person name="Hensen N."/>
            <person name="Bonometti L."/>
            <person name="Westerberg I."/>
            <person name="Brannstrom I.O."/>
            <person name="Guillou S."/>
            <person name="Cros-Aarteil S."/>
            <person name="Calhoun S."/>
            <person name="Haridas S."/>
            <person name="Kuo A."/>
            <person name="Mondo S."/>
            <person name="Pangilinan J."/>
            <person name="Riley R."/>
            <person name="LaButti K."/>
            <person name="Andreopoulos B."/>
            <person name="Lipzen A."/>
            <person name="Chen C."/>
            <person name="Yan M."/>
            <person name="Daum C."/>
            <person name="Ng V."/>
            <person name="Clum A."/>
            <person name="Steindorff A."/>
            <person name="Ohm R.A."/>
            <person name="Martin F."/>
            <person name="Silar P."/>
            <person name="Natvig D.O."/>
            <person name="Lalanne C."/>
            <person name="Gautier V."/>
            <person name="Ament-Velasquez S.L."/>
            <person name="Kruys A."/>
            <person name="Hutchinson M.I."/>
            <person name="Powell A.J."/>
            <person name="Barry K."/>
            <person name="Miller A.N."/>
            <person name="Grigoriev I.V."/>
            <person name="Debuchy R."/>
            <person name="Gladieux P."/>
            <person name="Hiltunen Thoren M."/>
            <person name="Johannesson H."/>
        </authorList>
    </citation>
    <scope>NUCLEOTIDE SEQUENCE</scope>
    <source>
        <strain evidence="8">PSN324</strain>
    </source>
</reference>
<dbReference type="InterPro" id="IPR001128">
    <property type="entry name" value="Cyt_P450"/>
</dbReference>
<evidence type="ECO:0000256" key="2">
    <source>
        <dbReference type="ARBA" id="ARBA00010617"/>
    </source>
</evidence>
<dbReference type="PROSITE" id="PS00086">
    <property type="entry name" value="CYTOCHROME_P450"/>
    <property type="match status" value="1"/>
</dbReference>
<comment type="cofactor">
    <cofactor evidence="1 6">
        <name>heme</name>
        <dbReference type="ChEBI" id="CHEBI:30413"/>
    </cofactor>
</comment>
<evidence type="ECO:0000256" key="6">
    <source>
        <dbReference type="PIRSR" id="PIRSR602403-1"/>
    </source>
</evidence>
<keyword evidence="5 7" id="KW-0503">Monooxygenase</keyword>
<keyword evidence="9" id="KW-1185">Reference proteome</keyword>
<evidence type="ECO:0000256" key="5">
    <source>
        <dbReference type="ARBA" id="ARBA00023033"/>
    </source>
</evidence>
<organism evidence="8 9">
    <name type="scientific">Cladorrhinum samala</name>
    <dbReference type="NCBI Taxonomy" id="585594"/>
    <lineage>
        <taxon>Eukaryota</taxon>
        <taxon>Fungi</taxon>
        <taxon>Dikarya</taxon>
        <taxon>Ascomycota</taxon>
        <taxon>Pezizomycotina</taxon>
        <taxon>Sordariomycetes</taxon>
        <taxon>Sordariomycetidae</taxon>
        <taxon>Sordariales</taxon>
        <taxon>Podosporaceae</taxon>
        <taxon>Cladorrhinum</taxon>
    </lineage>
</organism>
<dbReference type="InterPro" id="IPR017972">
    <property type="entry name" value="Cyt_P450_CS"/>
</dbReference>